<reference evidence="2 3" key="1">
    <citation type="journal article" date="2016" name="Genome Announc.">
        <title>Complete Genome and Plasmid Sequences for Rhodococcus fascians D188 and Draft Sequences for Rhodococcus Isolates PBTS 1 and PBTS 2.</title>
        <authorList>
            <person name="Stamler R.A."/>
            <person name="Vereecke D."/>
            <person name="Zhang Y."/>
            <person name="Schilkey F."/>
            <person name="Devitt N."/>
            <person name="Randall J.J."/>
        </authorList>
    </citation>
    <scope>NUCLEOTIDE SEQUENCE [LARGE SCALE GENOMIC DNA]</scope>
    <source>
        <strain evidence="2 3">PBTS2</strain>
    </source>
</reference>
<dbReference type="GO" id="GO:0071111">
    <property type="term" value="F:cyclic-guanylate-specific phosphodiesterase activity"/>
    <property type="evidence" value="ECO:0007669"/>
    <property type="project" value="InterPro"/>
</dbReference>
<organism evidence="2 3">
    <name type="scientific">Rhodococcoides fascians</name>
    <name type="common">Rhodococcus fascians</name>
    <dbReference type="NCBI Taxonomy" id="1828"/>
    <lineage>
        <taxon>Bacteria</taxon>
        <taxon>Bacillati</taxon>
        <taxon>Actinomycetota</taxon>
        <taxon>Actinomycetes</taxon>
        <taxon>Mycobacteriales</taxon>
        <taxon>Nocardiaceae</taxon>
        <taxon>Rhodococcoides</taxon>
    </lineage>
</organism>
<dbReference type="CDD" id="cd01948">
    <property type="entry name" value="EAL"/>
    <property type="match status" value="1"/>
</dbReference>
<dbReference type="Proteomes" id="UP000076038">
    <property type="component" value="Chromosome"/>
</dbReference>
<reference evidence="3" key="2">
    <citation type="submission" date="2016-04" db="EMBL/GenBank/DDBJ databases">
        <title>Complete Genome and Plasmid Sequences for Rhodococcus fascians D188 and Draft Sequences for Rhodococcus spp. Isolates PBTS 1 and PBTS 2.</title>
        <authorList>
            <person name="Stamer R."/>
            <person name="Vereecke D."/>
            <person name="Zhang Y."/>
            <person name="Schilkey F."/>
            <person name="Devitt N."/>
            <person name="Randall J."/>
        </authorList>
    </citation>
    <scope>NUCLEOTIDE SEQUENCE [LARGE SCALE GENOMIC DNA]</scope>
    <source>
        <strain evidence="3">PBTS2</strain>
    </source>
</reference>
<dbReference type="SUPFAM" id="SSF141868">
    <property type="entry name" value="EAL domain-like"/>
    <property type="match status" value="1"/>
</dbReference>
<protein>
    <submittedName>
        <fullName evidence="2">Phytochrome-like protein cph2</fullName>
    </submittedName>
</protein>
<sequence length="244" mass="26240">MTVSDGAVLAASAALESVDSVAALFQPVVELSTGHVVGYEALARWPSPSSALPEDVFALARERGLVGRVDVACRAAALRAARERAYSRRVRFFLNIEPGCFRDEQDVDMHLDAIGDDLDVVLEITERDLDRNVPLLMALVRGARARGMGVAMDDVGATPATLDLLALVAPDIVKLDASIVRAPLRSRPAMRQIRAYVRSSNAIVLAEGIETRRHLRRAKALGASLGQGWMFGRPLPLPNPTGGL</sequence>
<dbReference type="PATRIC" id="fig|1653479.3.peg.3096"/>
<evidence type="ECO:0000313" key="3">
    <source>
        <dbReference type="Proteomes" id="UP000076038"/>
    </source>
</evidence>
<keyword evidence="3" id="KW-1185">Reference proteome</keyword>
<dbReference type="PANTHER" id="PTHR33121:SF76">
    <property type="entry name" value="SIGNALING PROTEIN"/>
    <property type="match status" value="1"/>
</dbReference>
<evidence type="ECO:0000313" key="2">
    <source>
        <dbReference type="EMBL" id="AMY24352.1"/>
    </source>
</evidence>
<gene>
    <name evidence="2" type="primary">cph2_6</name>
    <name evidence="2" type="ORF">A3Q41_03061</name>
</gene>
<dbReference type="InterPro" id="IPR035919">
    <property type="entry name" value="EAL_sf"/>
</dbReference>
<accession>A0A143QPD9</accession>
<evidence type="ECO:0000259" key="1">
    <source>
        <dbReference type="PROSITE" id="PS50883"/>
    </source>
</evidence>
<dbReference type="InterPro" id="IPR001633">
    <property type="entry name" value="EAL_dom"/>
</dbReference>
<dbReference type="SMART" id="SM00052">
    <property type="entry name" value="EAL"/>
    <property type="match status" value="1"/>
</dbReference>
<dbReference type="PROSITE" id="PS50883">
    <property type="entry name" value="EAL"/>
    <property type="match status" value="1"/>
</dbReference>
<name>A0A143QPD9_RHOFA</name>
<dbReference type="AlphaFoldDB" id="A0A143QPD9"/>
<feature type="domain" description="EAL" evidence="1">
    <location>
        <begin position="4"/>
        <end position="244"/>
    </location>
</feature>
<dbReference type="RefSeq" id="WP_228139180.1">
    <property type="nucleotide sequence ID" value="NZ_CP015220.1"/>
</dbReference>
<proteinExistence type="predicted"/>
<dbReference type="InterPro" id="IPR050706">
    <property type="entry name" value="Cyclic-di-GMP_PDE-like"/>
</dbReference>
<dbReference type="Pfam" id="PF00563">
    <property type="entry name" value="EAL"/>
    <property type="match status" value="1"/>
</dbReference>
<dbReference type="EMBL" id="CP015220">
    <property type="protein sequence ID" value="AMY24352.1"/>
    <property type="molecule type" value="Genomic_DNA"/>
</dbReference>
<dbReference type="PANTHER" id="PTHR33121">
    <property type="entry name" value="CYCLIC DI-GMP PHOSPHODIESTERASE PDEF"/>
    <property type="match status" value="1"/>
</dbReference>
<dbReference type="Gene3D" id="3.20.20.450">
    <property type="entry name" value="EAL domain"/>
    <property type="match status" value="1"/>
</dbReference>
<dbReference type="KEGG" id="rhs:A3Q41_03061"/>